<dbReference type="Pfam" id="PF00892">
    <property type="entry name" value="EamA"/>
    <property type="match status" value="2"/>
</dbReference>
<evidence type="ECO:0000256" key="4">
    <source>
        <dbReference type="ARBA" id="ARBA00022989"/>
    </source>
</evidence>
<feature type="domain" description="EamA" evidence="7">
    <location>
        <begin position="11"/>
        <end position="143"/>
    </location>
</feature>
<evidence type="ECO:0000256" key="2">
    <source>
        <dbReference type="ARBA" id="ARBA00007362"/>
    </source>
</evidence>
<protein>
    <submittedName>
        <fullName evidence="8">DMT family transporter</fullName>
    </submittedName>
</protein>
<evidence type="ECO:0000256" key="3">
    <source>
        <dbReference type="ARBA" id="ARBA00022692"/>
    </source>
</evidence>
<feature type="transmembrane region" description="Helical" evidence="6">
    <location>
        <begin position="101"/>
        <end position="120"/>
    </location>
</feature>
<keyword evidence="9" id="KW-1185">Reference proteome</keyword>
<evidence type="ECO:0000256" key="1">
    <source>
        <dbReference type="ARBA" id="ARBA00004141"/>
    </source>
</evidence>
<dbReference type="PANTHER" id="PTHR32322:SF2">
    <property type="entry name" value="EAMA DOMAIN-CONTAINING PROTEIN"/>
    <property type="match status" value="1"/>
</dbReference>
<comment type="similarity">
    <text evidence="2">Belongs to the EamA transporter family.</text>
</comment>
<evidence type="ECO:0000313" key="9">
    <source>
        <dbReference type="Proteomes" id="UP001500279"/>
    </source>
</evidence>
<name>A0ABN1JLE5_9BURK</name>
<dbReference type="PANTHER" id="PTHR32322">
    <property type="entry name" value="INNER MEMBRANE TRANSPORTER"/>
    <property type="match status" value="1"/>
</dbReference>
<dbReference type="SUPFAM" id="SSF103481">
    <property type="entry name" value="Multidrug resistance efflux transporter EmrE"/>
    <property type="match status" value="2"/>
</dbReference>
<feature type="transmembrane region" description="Helical" evidence="6">
    <location>
        <begin position="221"/>
        <end position="242"/>
    </location>
</feature>
<evidence type="ECO:0000313" key="8">
    <source>
        <dbReference type="EMBL" id="GAA0742288.1"/>
    </source>
</evidence>
<feature type="transmembrane region" description="Helical" evidence="6">
    <location>
        <begin position="72"/>
        <end position="95"/>
    </location>
</feature>
<evidence type="ECO:0000256" key="5">
    <source>
        <dbReference type="ARBA" id="ARBA00023136"/>
    </source>
</evidence>
<keyword evidence="4 6" id="KW-1133">Transmembrane helix</keyword>
<dbReference type="RefSeq" id="WP_231010298.1">
    <property type="nucleotide sequence ID" value="NZ_BAAAEW010000004.1"/>
</dbReference>
<evidence type="ECO:0000259" key="7">
    <source>
        <dbReference type="Pfam" id="PF00892"/>
    </source>
</evidence>
<proteinExistence type="inferred from homology"/>
<evidence type="ECO:0000256" key="6">
    <source>
        <dbReference type="SAM" id="Phobius"/>
    </source>
</evidence>
<organism evidence="8 9">
    <name type="scientific">Ideonella azotifigens</name>
    <dbReference type="NCBI Taxonomy" id="513160"/>
    <lineage>
        <taxon>Bacteria</taxon>
        <taxon>Pseudomonadati</taxon>
        <taxon>Pseudomonadota</taxon>
        <taxon>Betaproteobacteria</taxon>
        <taxon>Burkholderiales</taxon>
        <taxon>Sphaerotilaceae</taxon>
        <taxon>Ideonella</taxon>
    </lineage>
</organism>
<feature type="transmembrane region" description="Helical" evidence="6">
    <location>
        <begin position="190"/>
        <end position="209"/>
    </location>
</feature>
<dbReference type="Gene3D" id="1.10.3730.20">
    <property type="match status" value="1"/>
</dbReference>
<keyword evidence="5 6" id="KW-0472">Membrane</keyword>
<feature type="transmembrane region" description="Helical" evidence="6">
    <location>
        <begin position="279"/>
        <end position="296"/>
    </location>
</feature>
<feature type="transmembrane region" description="Helical" evidence="6">
    <location>
        <begin position="127"/>
        <end position="145"/>
    </location>
</feature>
<gene>
    <name evidence="8" type="ORF">GCM10009107_05680</name>
</gene>
<dbReference type="InterPro" id="IPR037185">
    <property type="entry name" value="EmrE-like"/>
</dbReference>
<feature type="transmembrane region" description="Helical" evidence="6">
    <location>
        <begin position="157"/>
        <end position="178"/>
    </location>
</feature>
<dbReference type="Proteomes" id="UP001500279">
    <property type="component" value="Unassembled WGS sequence"/>
</dbReference>
<comment type="caution">
    <text evidence="8">The sequence shown here is derived from an EMBL/GenBank/DDBJ whole genome shotgun (WGS) entry which is preliminary data.</text>
</comment>
<feature type="domain" description="EamA" evidence="7">
    <location>
        <begin position="159"/>
        <end position="296"/>
    </location>
</feature>
<dbReference type="InterPro" id="IPR050638">
    <property type="entry name" value="AA-Vitamin_Transporters"/>
</dbReference>
<accession>A0ABN1JLE5</accession>
<dbReference type="EMBL" id="BAAAEW010000004">
    <property type="protein sequence ID" value="GAA0742288.1"/>
    <property type="molecule type" value="Genomic_DNA"/>
</dbReference>
<sequence length="315" mass="32964">MTDRKTQLDTLAVCCLVGCALLWGVNQTATKIALQEVPPLLQAAGRSLGAAVLLGLWATLRGLPLKLARGTWAPGLLAGLLFAAEFGCIFIGLQYTSASRIVVFIYLAPFVVALGMPLVAPGERLGAVQFAGLMVAFAGVVWAFAEGWGTAAAGPRQWLGDALGVLAATLWAGTTLTIRGSSLSQSPPEQTLMCQLLVSSLALGAAAWVSGEAWPAGPLRAVTWAALGFQTVIITFASYLLWFWLVRHYPATRISAFTLLTPVFGLLAGVWLLDEPLTARLLVALAAVVLGTALVSRPSPPRVVAQAPGPAPRAD</sequence>
<keyword evidence="3 6" id="KW-0812">Transmembrane</keyword>
<dbReference type="InterPro" id="IPR000620">
    <property type="entry name" value="EamA_dom"/>
</dbReference>
<comment type="subcellular location">
    <subcellularLocation>
        <location evidence="1">Membrane</location>
        <topology evidence="1">Multi-pass membrane protein</topology>
    </subcellularLocation>
</comment>
<feature type="transmembrane region" description="Helical" evidence="6">
    <location>
        <begin position="254"/>
        <end position="273"/>
    </location>
</feature>
<reference evidence="8 9" key="1">
    <citation type="journal article" date="2019" name="Int. J. Syst. Evol. Microbiol.">
        <title>The Global Catalogue of Microorganisms (GCM) 10K type strain sequencing project: providing services to taxonomists for standard genome sequencing and annotation.</title>
        <authorList>
            <consortium name="The Broad Institute Genomics Platform"/>
            <consortium name="The Broad Institute Genome Sequencing Center for Infectious Disease"/>
            <person name="Wu L."/>
            <person name="Ma J."/>
        </authorList>
    </citation>
    <scope>NUCLEOTIDE SEQUENCE [LARGE SCALE GENOMIC DNA]</scope>
    <source>
        <strain evidence="8 9">JCM 15503</strain>
    </source>
</reference>